<organism evidence="2">
    <name type="scientific">freshwater metagenome</name>
    <dbReference type="NCBI Taxonomy" id="449393"/>
    <lineage>
        <taxon>unclassified sequences</taxon>
        <taxon>metagenomes</taxon>
        <taxon>ecological metagenomes</taxon>
    </lineage>
</organism>
<feature type="region of interest" description="Disordered" evidence="1">
    <location>
        <begin position="67"/>
        <end position="92"/>
    </location>
</feature>
<proteinExistence type="predicted"/>
<dbReference type="AlphaFoldDB" id="A0A6J6SAQ6"/>
<dbReference type="Pfam" id="PF01391">
    <property type="entry name" value="Collagen"/>
    <property type="match status" value="1"/>
</dbReference>
<name>A0A6J6SAQ6_9ZZZZ</name>
<dbReference type="InterPro" id="IPR008160">
    <property type="entry name" value="Collagen"/>
</dbReference>
<reference evidence="2" key="1">
    <citation type="submission" date="2020-05" db="EMBL/GenBank/DDBJ databases">
        <authorList>
            <person name="Chiriac C."/>
            <person name="Salcher M."/>
            <person name="Ghai R."/>
            <person name="Kavagutti S V."/>
        </authorList>
    </citation>
    <scope>NUCLEOTIDE SEQUENCE</scope>
</reference>
<gene>
    <name evidence="2" type="ORF">UFOPK2788_00241</name>
</gene>
<accession>A0A6J6SAQ6</accession>
<evidence type="ECO:0000256" key="1">
    <source>
        <dbReference type="SAM" id="MobiDB-lite"/>
    </source>
</evidence>
<evidence type="ECO:0000313" key="2">
    <source>
        <dbReference type="EMBL" id="CAB4731832.1"/>
    </source>
</evidence>
<protein>
    <submittedName>
        <fullName evidence="2">Unannotated protein</fullName>
    </submittedName>
</protein>
<sequence>MRSKWILWVITLVAIPATTFAVVSSPANKVINGCVDKKTAVLRVAAKCLKTETRLTWNQQGVAGIPGTNGIDGKNGEPGAQGNVGPQGIAGKDGVAGTPGASGFSGARGPAGFFKVFDSNNDLVGTLLGSIGSGLSVEVLTPGGQIETYDTSDGNVSNIGGDVIYLESTCATTPYVASNYVYRSLGNGKIDWSRLTFTVARPFISLKGVANTYPANNFSEDRIFVPSAETITATSIYTPTDFVSGDQSVLGCFLLNAADVHRLDFSLNELLPFTGNLRLRFTPPLVIRES</sequence>
<dbReference type="EMBL" id="CAEZYV010000022">
    <property type="protein sequence ID" value="CAB4731832.1"/>
    <property type="molecule type" value="Genomic_DNA"/>
</dbReference>